<accession>A0ABQ2J3W6</accession>
<feature type="compositionally biased region" description="Basic and acidic residues" evidence="1">
    <location>
        <begin position="260"/>
        <end position="276"/>
    </location>
</feature>
<protein>
    <submittedName>
        <fullName evidence="2">Uncharacterized protein</fullName>
    </submittedName>
</protein>
<sequence length="276" mass="29439">MEGPRPRQIPSLRENLKRSTVARLAPAPWSGVSREEAQAPLSVASAPPQEPAAEMWFWPPEGYFAFPLEDWQEPLGKIWEALREIPGTAQADPSPLQLMELFGGILGMLEGQDVIHLSIGAHPEEDGSAFMLSVLTVSEQPLGVARPALALAGALKALGTGGATQVNMVDLPCGPALLSDGVERAPAPPARDGTDPHDAEDSVWRGTVLIPSPTGSSVYLMQLTTAALAHAAEYREILLAMAHTVTFDSPDGPSPAEDPAAIRRREVEEHTRKAFG</sequence>
<dbReference type="EMBL" id="BMND01000003">
    <property type="protein sequence ID" value="GGN36711.1"/>
    <property type="molecule type" value="Genomic_DNA"/>
</dbReference>
<gene>
    <name evidence="2" type="ORF">GCM10012285_10690</name>
</gene>
<feature type="region of interest" description="Disordered" evidence="1">
    <location>
        <begin position="248"/>
        <end position="276"/>
    </location>
</feature>
<name>A0ABQ2J3W6_9ACTN</name>
<evidence type="ECO:0000256" key="1">
    <source>
        <dbReference type="SAM" id="MobiDB-lite"/>
    </source>
</evidence>
<organism evidence="2 3">
    <name type="scientific">Streptomyces kronopolitis</name>
    <dbReference type="NCBI Taxonomy" id="1612435"/>
    <lineage>
        <taxon>Bacteria</taxon>
        <taxon>Bacillati</taxon>
        <taxon>Actinomycetota</taxon>
        <taxon>Actinomycetes</taxon>
        <taxon>Kitasatosporales</taxon>
        <taxon>Streptomycetaceae</taxon>
        <taxon>Streptomyces</taxon>
    </lineage>
</organism>
<reference evidence="3" key="1">
    <citation type="journal article" date="2019" name="Int. J. Syst. Evol. Microbiol.">
        <title>The Global Catalogue of Microorganisms (GCM) 10K type strain sequencing project: providing services to taxonomists for standard genome sequencing and annotation.</title>
        <authorList>
            <consortium name="The Broad Institute Genomics Platform"/>
            <consortium name="The Broad Institute Genome Sequencing Center for Infectious Disease"/>
            <person name="Wu L."/>
            <person name="Ma J."/>
        </authorList>
    </citation>
    <scope>NUCLEOTIDE SEQUENCE [LARGE SCALE GENOMIC DNA]</scope>
    <source>
        <strain evidence="3">CGMCC 4.7323</strain>
    </source>
</reference>
<evidence type="ECO:0000313" key="3">
    <source>
        <dbReference type="Proteomes" id="UP000600080"/>
    </source>
</evidence>
<dbReference type="Proteomes" id="UP000600080">
    <property type="component" value="Unassembled WGS sequence"/>
</dbReference>
<keyword evidence="3" id="KW-1185">Reference proteome</keyword>
<evidence type="ECO:0000313" key="2">
    <source>
        <dbReference type="EMBL" id="GGN36711.1"/>
    </source>
</evidence>
<proteinExistence type="predicted"/>
<comment type="caution">
    <text evidence="2">The sequence shown here is derived from an EMBL/GenBank/DDBJ whole genome shotgun (WGS) entry which is preliminary data.</text>
</comment>